<dbReference type="OrthoDB" id="3972864at2759"/>
<proteinExistence type="predicted"/>
<comment type="caution">
    <text evidence="1">The sequence shown here is derived from an EMBL/GenBank/DDBJ whole genome shotgun (WGS) entry which is preliminary data.</text>
</comment>
<reference evidence="2" key="1">
    <citation type="journal article" date="2016" name="Genome Announc.">
        <title>Genome sequences of three species of Hanseniaspora isolated from spontaneous wine fermentations.</title>
        <authorList>
            <person name="Sternes P.R."/>
            <person name="Lee D."/>
            <person name="Kutyna D.R."/>
            <person name="Borneman A.R."/>
        </authorList>
    </citation>
    <scope>NUCLEOTIDE SEQUENCE [LARGE SCALE GENOMIC DNA]</scope>
    <source>
        <strain evidence="2">AWRI3578</strain>
    </source>
</reference>
<evidence type="ECO:0000313" key="1">
    <source>
        <dbReference type="EMBL" id="OEJ89993.1"/>
    </source>
</evidence>
<evidence type="ECO:0000313" key="2">
    <source>
        <dbReference type="Proteomes" id="UP000095605"/>
    </source>
</evidence>
<dbReference type="AlphaFoldDB" id="A0A1E5RTF9"/>
<dbReference type="EMBL" id="LPNL01000003">
    <property type="protein sequence ID" value="OEJ89993.1"/>
    <property type="molecule type" value="Genomic_DNA"/>
</dbReference>
<gene>
    <name evidence="1" type="ORF">AWRI3578_g816</name>
</gene>
<keyword evidence="2" id="KW-1185">Reference proteome</keyword>
<name>A0A1E5RTF9_9ASCO</name>
<sequence>MSQNSGLVKLDFKQCFLETLNTKFDQEIISQYYLSNPNFVECVEKVNSLTYKESINKDIIQCLYSLVDTFTHHEDIQLMGSKEHAGNDGKDFIDGVGYNGKTCKSLRLEITRLLKVLLDSNRKDLVISDIPFGETKSYVTYYRETSFIWDYISEHDIVSSKEAFNNSKISLAKAQEVLFCSQEKEELEKLQNQGRCNYSILSVLSYGVYKLYDAVQDDNLTLSKKKYYTALAHHYYLKNNEMKNEIPVNELFDYSVYILETLATIEVSKEMQQVKTLLNTYHQKIQNILRTHGYMESNNISTYPELKHRILVTLKRPAMLVNNLVGKENLLPFYTYFEAMKEYQHKESQLLKNYQNSVDYNLKNLIDFILQHKCHNLITFNNEAVASEFRQIEELLNQVIPQKRKFIKESIEKNNNFQMLKEASNFLKIGYKIDSDNKKVFTNLKKEYIFQKPVLSVPKLVKYLMDEKNYEETLVNRLVCFLDTLNKTMNKLIDLKTVSIVPFADHLNERYNNEARYDKSFDFENAFSEYTKANFNETFDETLQNIDRFILEESNNNRCIADEFSPEDLVDDKIHIYNSQIHQYQTLRTNVTAGIKFYTDIEKSLGIA</sequence>
<protein>
    <submittedName>
        <fullName evidence="1">Uncharacterized protein</fullName>
    </submittedName>
</protein>
<organism evidence="1 2">
    <name type="scientific">Hanseniaspora opuntiae</name>
    <dbReference type="NCBI Taxonomy" id="211096"/>
    <lineage>
        <taxon>Eukaryota</taxon>
        <taxon>Fungi</taxon>
        <taxon>Dikarya</taxon>
        <taxon>Ascomycota</taxon>
        <taxon>Saccharomycotina</taxon>
        <taxon>Saccharomycetes</taxon>
        <taxon>Saccharomycodales</taxon>
        <taxon>Saccharomycodaceae</taxon>
        <taxon>Hanseniaspora</taxon>
    </lineage>
</organism>
<accession>A0A1E5RTF9</accession>
<dbReference type="Proteomes" id="UP000095605">
    <property type="component" value="Unassembled WGS sequence"/>
</dbReference>